<dbReference type="EMBL" id="HACA01009529">
    <property type="protein sequence ID" value="CDW26890.1"/>
    <property type="molecule type" value="Transcribed_RNA"/>
</dbReference>
<proteinExistence type="predicted"/>
<name>A0A0K2TM42_LEPSM</name>
<evidence type="ECO:0000313" key="1">
    <source>
        <dbReference type="EMBL" id="CDW26890.1"/>
    </source>
</evidence>
<sequence length="50" mass="5669">MTCSSLKNGSIRIKCIMRSFVLSSKIGSFVTIHIFAQENSEYHESKEDES</sequence>
<accession>A0A0K2TM42</accession>
<reference evidence="1" key="1">
    <citation type="submission" date="2014-05" db="EMBL/GenBank/DDBJ databases">
        <authorList>
            <person name="Chronopoulou M."/>
        </authorList>
    </citation>
    <scope>NUCLEOTIDE SEQUENCE</scope>
    <source>
        <tissue evidence="1">Whole organism</tissue>
    </source>
</reference>
<organism evidence="1">
    <name type="scientific">Lepeophtheirus salmonis</name>
    <name type="common">Salmon louse</name>
    <name type="synonym">Caligus salmonis</name>
    <dbReference type="NCBI Taxonomy" id="72036"/>
    <lineage>
        <taxon>Eukaryota</taxon>
        <taxon>Metazoa</taxon>
        <taxon>Ecdysozoa</taxon>
        <taxon>Arthropoda</taxon>
        <taxon>Crustacea</taxon>
        <taxon>Multicrustacea</taxon>
        <taxon>Hexanauplia</taxon>
        <taxon>Copepoda</taxon>
        <taxon>Siphonostomatoida</taxon>
        <taxon>Caligidae</taxon>
        <taxon>Lepeophtheirus</taxon>
    </lineage>
</organism>
<protein>
    <submittedName>
        <fullName evidence="1">Uncharacterized protein</fullName>
    </submittedName>
</protein>
<dbReference type="AlphaFoldDB" id="A0A0K2TM42"/>